<keyword evidence="6" id="KW-1185">Reference proteome</keyword>
<gene>
    <name evidence="5" type="ORF">HNQ88_005189</name>
</gene>
<organism evidence="5 6">
    <name type="scientific">Aureibacter tunicatorum</name>
    <dbReference type="NCBI Taxonomy" id="866807"/>
    <lineage>
        <taxon>Bacteria</taxon>
        <taxon>Pseudomonadati</taxon>
        <taxon>Bacteroidota</taxon>
        <taxon>Cytophagia</taxon>
        <taxon>Cytophagales</taxon>
        <taxon>Persicobacteraceae</taxon>
        <taxon>Aureibacter</taxon>
    </lineage>
</organism>
<evidence type="ECO:0000313" key="5">
    <source>
        <dbReference type="EMBL" id="MDR6242092.1"/>
    </source>
</evidence>
<comment type="similarity">
    <text evidence="1">Belongs to the 'phage' integrase family.</text>
</comment>
<keyword evidence="2" id="KW-0238">DNA-binding</keyword>
<evidence type="ECO:0000256" key="2">
    <source>
        <dbReference type="ARBA" id="ARBA00023125"/>
    </source>
</evidence>
<keyword evidence="3" id="KW-0233">DNA recombination</keyword>
<dbReference type="CDD" id="cd00397">
    <property type="entry name" value="DNA_BRE_C"/>
    <property type="match status" value="1"/>
</dbReference>
<dbReference type="Proteomes" id="UP001185092">
    <property type="component" value="Unassembled WGS sequence"/>
</dbReference>
<dbReference type="RefSeq" id="WP_309943469.1">
    <property type="nucleotide sequence ID" value="NZ_AP025305.1"/>
</dbReference>
<dbReference type="InterPro" id="IPR002104">
    <property type="entry name" value="Integrase_catalytic"/>
</dbReference>
<dbReference type="Gene3D" id="1.10.150.130">
    <property type="match status" value="1"/>
</dbReference>
<dbReference type="InterPro" id="IPR011010">
    <property type="entry name" value="DNA_brk_join_enz"/>
</dbReference>
<dbReference type="GO" id="GO:0003677">
    <property type="term" value="F:DNA binding"/>
    <property type="evidence" value="ECO:0007669"/>
    <property type="project" value="UniProtKB-KW"/>
</dbReference>
<evidence type="ECO:0000313" key="6">
    <source>
        <dbReference type="Proteomes" id="UP001185092"/>
    </source>
</evidence>
<evidence type="ECO:0000256" key="3">
    <source>
        <dbReference type="ARBA" id="ARBA00023172"/>
    </source>
</evidence>
<evidence type="ECO:0000256" key="1">
    <source>
        <dbReference type="ARBA" id="ARBA00008857"/>
    </source>
</evidence>
<dbReference type="InterPro" id="IPR010998">
    <property type="entry name" value="Integrase_recombinase_N"/>
</dbReference>
<name>A0AAE3XT37_9BACT</name>
<dbReference type="SUPFAM" id="SSF56349">
    <property type="entry name" value="DNA breaking-rejoining enzymes"/>
    <property type="match status" value="1"/>
</dbReference>
<dbReference type="Pfam" id="PF00589">
    <property type="entry name" value="Phage_integrase"/>
    <property type="match status" value="1"/>
</dbReference>
<evidence type="ECO:0000259" key="4">
    <source>
        <dbReference type="PROSITE" id="PS51898"/>
    </source>
</evidence>
<feature type="domain" description="Tyr recombinase" evidence="4">
    <location>
        <begin position="98"/>
        <end position="280"/>
    </location>
</feature>
<dbReference type="InterPro" id="IPR050090">
    <property type="entry name" value="Tyrosine_recombinase_XerCD"/>
</dbReference>
<comment type="caution">
    <text evidence="5">The sequence shown here is derived from an EMBL/GenBank/DDBJ whole genome shotgun (WGS) entry which is preliminary data.</text>
</comment>
<dbReference type="Gene3D" id="1.10.443.10">
    <property type="entry name" value="Intergrase catalytic core"/>
    <property type="match status" value="1"/>
</dbReference>
<dbReference type="InterPro" id="IPR013762">
    <property type="entry name" value="Integrase-like_cat_sf"/>
</dbReference>
<dbReference type="GO" id="GO:0015074">
    <property type="term" value="P:DNA integration"/>
    <property type="evidence" value="ECO:0007669"/>
    <property type="project" value="InterPro"/>
</dbReference>
<dbReference type="AlphaFoldDB" id="A0AAE3XT37"/>
<protein>
    <submittedName>
        <fullName evidence="5">Integrase/recombinase XerD</fullName>
    </submittedName>
</protein>
<dbReference type="PROSITE" id="PS51898">
    <property type="entry name" value="TYR_RECOMBINASE"/>
    <property type="match status" value="1"/>
</dbReference>
<proteinExistence type="inferred from homology"/>
<dbReference type="PANTHER" id="PTHR30349:SF41">
    <property type="entry name" value="INTEGRASE_RECOMBINASE PROTEIN MJ0367-RELATED"/>
    <property type="match status" value="1"/>
</dbReference>
<accession>A0AAE3XT37</accession>
<sequence length="286" mass="33721">MELENYLRQHHTQGTAKRYLREINLFFLSFENKSTTPEDADYQQVMQYIGSLRNEDKDPKVALFALKKYYDWLIHQGVRKDHPAKSVKLRDNKSRDIQMQELFNTEELALLLDREERYVLLRNRNKIIISFLIWQALTNGDIRSLQLQDINLEKGTIDIRSTPKSNARTLRLRPEQVFWLMNYIQQDRPQLTKDDSQALIISKLGKEENGEGIGYLIETMRPLFPDRTLNPKTIRQSVIANLLKDGKDIRHVQTFAGHKYPSTTERYKHSQTDKLKEEILKKHPLG</sequence>
<dbReference type="GO" id="GO:0006310">
    <property type="term" value="P:DNA recombination"/>
    <property type="evidence" value="ECO:0007669"/>
    <property type="project" value="UniProtKB-KW"/>
</dbReference>
<reference evidence="5" key="1">
    <citation type="submission" date="2023-07" db="EMBL/GenBank/DDBJ databases">
        <title>Genomic Encyclopedia of Type Strains, Phase IV (KMG-IV): sequencing the most valuable type-strain genomes for metagenomic binning, comparative biology and taxonomic classification.</title>
        <authorList>
            <person name="Goeker M."/>
        </authorList>
    </citation>
    <scope>NUCLEOTIDE SEQUENCE</scope>
    <source>
        <strain evidence="5">DSM 26174</strain>
    </source>
</reference>
<dbReference type="PANTHER" id="PTHR30349">
    <property type="entry name" value="PHAGE INTEGRASE-RELATED"/>
    <property type="match status" value="1"/>
</dbReference>
<dbReference type="EMBL" id="JAVDQD010000020">
    <property type="protein sequence ID" value="MDR6242092.1"/>
    <property type="molecule type" value="Genomic_DNA"/>
</dbReference>